<evidence type="ECO:0000256" key="2">
    <source>
        <dbReference type="ARBA" id="ARBA00008566"/>
    </source>
</evidence>
<feature type="transmembrane region" description="Helical" evidence="10">
    <location>
        <begin position="121"/>
        <end position="146"/>
    </location>
</feature>
<comment type="caution">
    <text evidence="11">The sequence shown here is derived from an EMBL/GenBank/DDBJ whole genome shotgun (WGS) entry which is preliminary data.</text>
</comment>
<keyword evidence="12" id="KW-1185">Reference proteome</keyword>
<name>A0A8H4UL68_9HYPO</name>
<evidence type="ECO:0000256" key="8">
    <source>
        <dbReference type="ARBA" id="ARBA00056100"/>
    </source>
</evidence>
<dbReference type="CDD" id="cd09318">
    <property type="entry name" value="TDT_SSU1"/>
    <property type="match status" value="1"/>
</dbReference>
<feature type="transmembrane region" description="Helical" evidence="10">
    <location>
        <begin position="76"/>
        <end position="101"/>
    </location>
</feature>
<dbReference type="Gene3D" id="1.50.10.150">
    <property type="entry name" value="Voltage-dependent anion channel"/>
    <property type="match status" value="1"/>
</dbReference>
<evidence type="ECO:0000313" key="11">
    <source>
        <dbReference type="EMBL" id="KAF4978697.1"/>
    </source>
</evidence>
<evidence type="ECO:0000313" key="12">
    <source>
        <dbReference type="Proteomes" id="UP000635477"/>
    </source>
</evidence>
<feature type="transmembrane region" description="Helical" evidence="10">
    <location>
        <begin position="256"/>
        <end position="280"/>
    </location>
</feature>
<comment type="subcellular location">
    <subcellularLocation>
        <location evidence="1">Cell membrane</location>
        <topology evidence="1">Multi-pass membrane protein</topology>
    </subcellularLocation>
</comment>
<evidence type="ECO:0000256" key="1">
    <source>
        <dbReference type="ARBA" id="ARBA00004651"/>
    </source>
</evidence>
<dbReference type="Pfam" id="PF03595">
    <property type="entry name" value="SLAC1"/>
    <property type="match status" value="1"/>
</dbReference>
<dbReference type="PANTHER" id="PTHR31686">
    <property type="match status" value="1"/>
</dbReference>
<dbReference type="InterPro" id="IPR004695">
    <property type="entry name" value="SLAC1/Mae1/Ssu1/TehA"/>
</dbReference>
<proteinExistence type="inferred from homology"/>
<comment type="function">
    <text evidence="8">Sulphite efflux pump required for the secretion of sulphite as a reducing agent. In the presence of sulphite, cystine in keratin is directly cleaved to cysteine and S-sulphocysteine, and thereby, reduced proteins become accessible to hydrolysis by a variety of secreted endo- and exoproteases. Excretion of sulphite mediated by an efflux pump also represents a detoxification pathway for dermatophytes during infection of the epidermal stratum corneum, hair and nails, which are rich in cysteine.</text>
</comment>
<feature type="transmembrane region" description="Helical" evidence="10">
    <location>
        <begin position="191"/>
        <end position="211"/>
    </location>
</feature>
<feature type="transmembrane region" description="Helical" evidence="10">
    <location>
        <begin position="217"/>
        <end position="244"/>
    </location>
</feature>
<dbReference type="FunFam" id="1.50.10.150:FF:000004">
    <property type="entry name" value="Malic acid transporter"/>
    <property type="match status" value="1"/>
</dbReference>
<keyword evidence="6 10" id="KW-1133">Transmembrane helix</keyword>
<sequence length="420" mass="46677">MKPSDPDPSEVTYPGAEIAPKAAPVNPEELKCDRYSVNRRGWRRIVLNFTPAWFTVNMGTGITSILLHNLPYNGRWLYWISVAVFCVNVALFVLFTCISILRYAMFRGVWTETLRTPAQAVFLGTFPMGLATIINMIVFVCVPAWGDRAATLAWALWWIDVVFAMACNFYIPHTIMRAEGIKLSSMNASWLLPIVADIVASATGAIVANVLPNQQHALWTVITSYVLWGTGVPTAIVVLSMYYSRLMFHDLPPKEIAASCFIPLGPLGQGAAGVQLLGQVSLKLFTNNEFIPAAPIAGQFFYVAGILMALIMWGFGLVWLFLALTAIYRRRFPFSLNWWAFTFPLGVFTVSTTTLAQELPSLFFKVLGTIFSVVEILLWIAVSLGTIKCSLNGQLFQPPPLVEWEKKSRMKSEADQDSPA</sequence>
<dbReference type="AlphaFoldDB" id="A0A8H4UL68"/>
<evidence type="ECO:0000256" key="10">
    <source>
        <dbReference type="SAM" id="Phobius"/>
    </source>
</evidence>
<protein>
    <recommendedName>
        <fullName evidence="9">Sulfite efflux pump SSU1</fullName>
    </recommendedName>
</protein>
<feature type="transmembrane region" description="Helical" evidence="10">
    <location>
        <begin position="336"/>
        <end position="356"/>
    </location>
</feature>
<accession>A0A8H4UL68</accession>
<keyword evidence="7 10" id="KW-0472">Membrane</keyword>
<feature type="transmembrane region" description="Helical" evidence="10">
    <location>
        <begin position="152"/>
        <end position="171"/>
    </location>
</feature>
<evidence type="ECO:0000256" key="9">
    <source>
        <dbReference type="ARBA" id="ARBA00072906"/>
    </source>
</evidence>
<feature type="transmembrane region" description="Helical" evidence="10">
    <location>
        <begin position="45"/>
        <end position="70"/>
    </location>
</feature>
<feature type="transmembrane region" description="Helical" evidence="10">
    <location>
        <begin position="300"/>
        <end position="324"/>
    </location>
</feature>
<evidence type="ECO:0000256" key="6">
    <source>
        <dbReference type="ARBA" id="ARBA00022989"/>
    </source>
</evidence>
<feature type="transmembrane region" description="Helical" evidence="10">
    <location>
        <begin position="362"/>
        <end position="382"/>
    </location>
</feature>
<dbReference type="PANTHER" id="PTHR31686:SF1">
    <property type="entry name" value="SULFITE EFFLUX PUMP SSU1"/>
    <property type="match status" value="1"/>
</dbReference>
<comment type="similarity">
    <text evidence="2">Belongs to the tellurite-resistance/dicarboxylate transporter (TDT) family.</text>
</comment>
<dbReference type="GO" id="GO:0005886">
    <property type="term" value="C:plasma membrane"/>
    <property type="evidence" value="ECO:0007669"/>
    <property type="project" value="UniProtKB-SubCell"/>
</dbReference>
<keyword evidence="5 10" id="KW-0812">Transmembrane</keyword>
<dbReference type="InterPro" id="IPR051629">
    <property type="entry name" value="Sulfite_efflux_TDT"/>
</dbReference>
<evidence type="ECO:0000256" key="3">
    <source>
        <dbReference type="ARBA" id="ARBA00022448"/>
    </source>
</evidence>
<organism evidence="11 12">
    <name type="scientific">Fusarium zealandicum</name>
    <dbReference type="NCBI Taxonomy" id="1053134"/>
    <lineage>
        <taxon>Eukaryota</taxon>
        <taxon>Fungi</taxon>
        <taxon>Dikarya</taxon>
        <taxon>Ascomycota</taxon>
        <taxon>Pezizomycotina</taxon>
        <taxon>Sordariomycetes</taxon>
        <taxon>Hypocreomycetidae</taxon>
        <taxon>Hypocreales</taxon>
        <taxon>Nectriaceae</taxon>
        <taxon>Fusarium</taxon>
        <taxon>Fusarium staphyleae species complex</taxon>
    </lineage>
</organism>
<gene>
    <name evidence="11" type="ORF">FZEAL_4966</name>
</gene>
<reference evidence="11" key="1">
    <citation type="journal article" date="2020" name="BMC Genomics">
        <title>Correction to: Identification and distribution of gene clusters required for synthesis of sphingolipid metabolism inhibitors in diverse species of the filamentous fungus Fusarium.</title>
        <authorList>
            <person name="Kim H.S."/>
            <person name="Lohmar J.M."/>
            <person name="Busman M."/>
            <person name="Brown D.W."/>
            <person name="Naumann T.A."/>
            <person name="Divon H.H."/>
            <person name="Lysoe E."/>
            <person name="Uhlig S."/>
            <person name="Proctor R.H."/>
        </authorList>
    </citation>
    <scope>NUCLEOTIDE SEQUENCE</scope>
    <source>
        <strain evidence="11">NRRL 22465</strain>
    </source>
</reference>
<evidence type="ECO:0000256" key="5">
    <source>
        <dbReference type="ARBA" id="ARBA00022692"/>
    </source>
</evidence>
<dbReference type="GO" id="GO:0000319">
    <property type="term" value="F:sulfite transmembrane transporter activity"/>
    <property type="evidence" value="ECO:0007669"/>
    <property type="project" value="TreeGrafter"/>
</dbReference>
<dbReference type="Proteomes" id="UP000635477">
    <property type="component" value="Unassembled WGS sequence"/>
</dbReference>
<dbReference type="OrthoDB" id="1099at2759"/>
<reference evidence="11" key="2">
    <citation type="submission" date="2020-05" db="EMBL/GenBank/DDBJ databases">
        <authorList>
            <person name="Kim H.-S."/>
            <person name="Proctor R.H."/>
            <person name="Brown D.W."/>
        </authorList>
    </citation>
    <scope>NUCLEOTIDE SEQUENCE</scope>
    <source>
        <strain evidence="11">NRRL 22465</strain>
    </source>
</reference>
<dbReference type="EMBL" id="JABEYC010000349">
    <property type="protein sequence ID" value="KAF4978697.1"/>
    <property type="molecule type" value="Genomic_DNA"/>
</dbReference>
<keyword evidence="4" id="KW-1003">Cell membrane</keyword>
<evidence type="ECO:0000256" key="4">
    <source>
        <dbReference type="ARBA" id="ARBA00022475"/>
    </source>
</evidence>
<evidence type="ECO:0000256" key="7">
    <source>
        <dbReference type="ARBA" id="ARBA00023136"/>
    </source>
</evidence>
<dbReference type="InterPro" id="IPR038665">
    <property type="entry name" value="Voltage-dep_anion_channel_sf"/>
</dbReference>
<keyword evidence="3" id="KW-0813">Transport</keyword>